<dbReference type="InterPro" id="IPR000300">
    <property type="entry name" value="IPPc"/>
</dbReference>
<feature type="compositionally biased region" description="Polar residues" evidence="5">
    <location>
        <begin position="1112"/>
        <end position="1138"/>
    </location>
</feature>
<dbReference type="KEGG" id="kpin:30171247"/>
<accession>A0AAJ8L3R8</accession>
<dbReference type="SMART" id="SM00128">
    <property type="entry name" value="IPPc"/>
    <property type="match status" value="1"/>
</dbReference>
<feature type="compositionally biased region" description="Low complexity" evidence="5">
    <location>
        <begin position="1191"/>
        <end position="1207"/>
    </location>
</feature>
<dbReference type="GO" id="GO:0043813">
    <property type="term" value="F:phosphatidylinositol-3,5-bisphosphate 5-phosphatase activity"/>
    <property type="evidence" value="ECO:0007669"/>
    <property type="project" value="TreeGrafter"/>
</dbReference>
<feature type="compositionally biased region" description="Low complexity" evidence="5">
    <location>
        <begin position="152"/>
        <end position="168"/>
    </location>
</feature>
<evidence type="ECO:0000259" key="6">
    <source>
        <dbReference type="PROSITE" id="PS50275"/>
    </source>
</evidence>
<proteinExistence type="inferred from homology"/>
<feature type="domain" description="SAC" evidence="6">
    <location>
        <begin position="176"/>
        <end position="542"/>
    </location>
</feature>
<dbReference type="GO" id="GO:0016020">
    <property type="term" value="C:membrane"/>
    <property type="evidence" value="ECO:0007669"/>
    <property type="project" value="TreeGrafter"/>
</dbReference>
<evidence type="ECO:0000313" key="8">
    <source>
        <dbReference type="Proteomes" id="UP000094020"/>
    </source>
</evidence>
<feature type="region of interest" description="Disordered" evidence="5">
    <location>
        <begin position="1077"/>
        <end position="1138"/>
    </location>
</feature>
<dbReference type="InterPro" id="IPR046985">
    <property type="entry name" value="IP5"/>
</dbReference>
<feature type="compositionally biased region" description="Polar residues" evidence="5">
    <location>
        <begin position="1089"/>
        <end position="1101"/>
    </location>
</feature>
<feature type="region of interest" description="Disordered" evidence="5">
    <location>
        <begin position="1021"/>
        <end position="1043"/>
    </location>
</feature>
<dbReference type="EMBL" id="CP144521">
    <property type="protein sequence ID" value="WWC68597.1"/>
    <property type="molecule type" value="Genomic_DNA"/>
</dbReference>
<feature type="region of interest" description="Disordered" evidence="5">
    <location>
        <begin position="147"/>
        <end position="168"/>
    </location>
</feature>
<evidence type="ECO:0000256" key="5">
    <source>
        <dbReference type="SAM" id="MobiDB-lite"/>
    </source>
</evidence>
<feature type="compositionally biased region" description="Basic and acidic residues" evidence="5">
    <location>
        <begin position="1330"/>
        <end position="1351"/>
    </location>
</feature>
<sequence length="1351" mass="148275">MPATLYLRPSPRAFFLVTQTHALIFRQPDESESKASKSVVVAEFLPIEEVDMKGLVKVGRGSGVVQGVLGVTSVPSDRSPIPEIFLLLVSHSTLLPSLLPSSSSSTTNIRPSKVLGVEFYSLTSNFWDSPDLLLAYHSSKYDEEFDYDDPIQSGPSTTPTSSQAQQAGIENPCGGMKKYLESGSFFYADGVNWDISSRLNESNWVISQHSSPLEEYDERFIWNSSLLNPFLKFRLGLTEELRDILDEEALLIPIIQGYINSIPISSGFSRTTGKQEIVNLGLISRLSWKRAGARFRTRGIDDDGQVANFVETELVLATEGSIMSYTQVRGSVPLFWEQPSQGLGTLQQKVELTRPPQATQPAFDKHFLELMNQYHSVHAVNLLGQKDAESMLSSAYSHHLENLKMTLDKNDEKLGNGIQSKGRLELTPYDFHSAVKIGGHEMVKYDFSMRLNEVMDSMEDFGWTAIDSDNGGVIEKQDGVFRVNCLDCLDRTNYVQDVISSLTLSRFLNSIGSPLQSSQTLWSAHRELWADNGDRLSKIYAGTGALNTSATRSGKKTFAGLLSDATKSVGRAYINNFQDKGKQNAIDMLLGMMSGQRPVILFDPISDSVQGALSVRLNEYSHTKVLSIFSGTWNLNGKAPDEALDEWLFPPNTPEYADFVCNQSDCADETSRSDIYMIAFQEIVELTASQILQTDPAKKRVWEKFIMDTFAMHQGGKSDYLLFRSEQLVGSALIIIIKSDLSKHIRNVESTTKKAGFSTTCKLEANQIKTQADLNAYELFKQTGLSGLSGNKGGVSIRFQLYDSNICFVTSHLTAGQSNVNERNTDWKTITNGIKFARGRLIEDHEIIIWSADLNYRIALPNADVRQAIGNSSLDSLLGSDQLLNAMDAGETFIGYDEGPILFRPTYKYDNGTDEYDTSEKQRVPAWTDRILFKGPALRLKEYNRAELMTSDHRPVYAVFDATIREVDHARKDAIAKEIVHSILTSGGGKKIDEKVEGVVRGRGGPKDLVKDLTRIRSVSVTPNLRTASPKSPPRPTSAASMKENTPIIATTRMHSQSLSFPNSQSASSSLKAINSIQQNARRPAPAIPSSTSRLGVSPNMQPLVPDRSSPLPRSNSRGMIANGTGSSYTNSPSITPSSTGDFVIVPNANVLTTSSNTKPFPPPLPPRVGPSPKSTMDIASTAVISDRPKSGLPRSSSYSSSDNKFASPDEVQQGPSLNQLKAKFENPPSLSTSNSTFGSSLPHPINIAKSKPTPSPRKSMDINGSPQAVLISPVKPDMRKPTIPAKPRRLSSGITTLSSVHEDKHKNGNDNVAALPSSPEKFLGMSTSPEKKKPVIPKKPEGLGVKVNKE</sequence>
<dbReference type="Gene3D" id="3.60.10.10">
    <property type="entry name" value="Endonuclease/exonuclease/phosphatase"/>
    <property type="match status" value="1"/>
</dbReference>
<reference evidence="7" key="1">
    <citation type="submission" date="2013-07" db="EMBL/GenBank/DDBJ databases">
        <authorList>
            <consortium name="The Broad Institute Genome Sequencing Platform"/>
            <person name="Cuomo C."/>
            <person name="Litvintseva A."/>
            <person name="Chen Y."/>
            <person name="Heitman J."/>
            <person name="Sun S."/>
            <person name="Springer D."/>
            <person name="Dromer F."/>
            <person name="Young S.K."/>
            <person name="Zeng Q."/>
            <person name="Gargeya S."/>
            <person name="Fitzgerald M."/>
            <person name="Abouelleil A."/>
            <person name="Alvarado L."/>
            <person name="Berlin A.M."/>
            <person name="Chapman S.B."/>
            <person name="Dewar J."/>
            <person name="Goldberg J."/>
            <person name="Griggs A."/>
            <person name="Gujja S."/>
            <person name="Hansen M."/>
            <person name="Howarth C."/>
            <person name="Imamovic A."/>
            <person name="Larimer J."/>
            <person name="McCowan C."/>
            <person name="Murphy C."/>
            <person name="Pearson M."/>
            <person name="Priest M."/>
            <person name="Roberts A."/>
            <person name="Saif S."/>
            <person name="Shea T."/>
            <person name="Sykes S."/>
            <person name="Wortman J."/>
            <person name="Nusbaum C."/>
            <person name="Birren B."/>
        </authorList>
    </citation>
    <scope>NUCLEOTIDE SEQUENCE</scope>
    <source>
        <strain evidence="7">CBS 10737</strain>
    </source>
</reference>
<organism evidence="7 8">
    <name type="scientific">Kwoniella pini CBS 10737</name>
    <dbReference type="NCBI Taxonomy" id="1296096"/>
    <lineage>
        <taxon>Eukaryota</taxon>
        <taxon>Fungi</taxon>
        <taxon>Dikarya</taxon>
        <taxon>Basidiomycota</taxon>
        <taxon>Agaricomycotina</taxon>
        <taxon>Tremellomycetes</taxon>
        <taxon>Tremellales</taxon>
        <taxon>Cryptococcaceae</taxon>
        <taxon>Kwoniella</taxon>
    </lineage>
</organism>
<dbReference type="Proteomes" id="UP000094020">
    <property type="component" value="Chromosome 3"/>
</dbReference>
<name>A0AAJ8L3R8_9TREE</name>
<comment type="similarity">
    <text evidence="2">In the central section; belongs to the inositol 1,4,5-trisphosphate 5-phosphatase family.</text>
</comment>
<evidence type="ECO:0000256" key="2">
    <source>
        <dbReference type="ARBA" id="ARBA00009678"/>
    </source>
</evidence>
<dbReference type="PANTHER" id="PTHR11200">
    <property type="entry name" value="INOSITOL 5-PHOSPHATASE"/>
    <property type="match status" value="1"/>
</dbReference>
<comment type="similarity">
    <text evidence="1">Belongs to the synaptojanin family.</text>
</comment>
<evidence type="ECO:0000313" key="7">
    <source>
        <dbReference type="EMBL" id="WWC68597.1"/>
    </source>
</evidence>
<dbReference type="GO" id="GO:0005737">
    <property type="term" value="C:cytoplasm"/>
    <property type="evidence" value="ECO:0007669"/>
    <property type="project" value="TreeGrafter"/>
</dbReference>
<dbReference type="PANTHER" id="PTHR11200:SF257">
    <property type="entry name" value="PHOSPHOINOSITIDE 5-PHOSPHATASE"/>
    <property type="match status" value="1"/>
</dbReference>
<keyword evidence="8" id="KW-1185">Reference proteome</keyword>
<dbReference type="GO" id="GO:0004439">
    <property type="term" value="F:phosphatidylinositol-4,5-bisphosphate 5-phosphatase activity"/>
    <property type="evidence" value="ECO:0007669"/>
    <property type="project" value="UniProtKB-EC"/>
</dbReference>
<feature type="compositionally biased region" description="Polar residues" evidence="5">
    <location>
        <begin position="1021"/>
        <end position="1030"/>
    </location>
</feature>
<dbReference type="PROSITE" id="PS50275">
    <property type="entry name" value="SAC"/>
    <property type="match status" value="1"/>
</dbReference>
<dbReference type="GeneID" id="30171247"/>
<dbReference type="InterPro" id="IPR002013">
    <property type="entry name" value="SAC_dom"/>
</dbReference>
<evidence type="ECO:0000256" key="3">
    <source>
        <dbReference type="ARBA" id="ARBA00013044"/>
    </source>
</evidence>
<keyword evidence="4" id="KW-0378">Hydrolase</keyword>
<dbReference type="GO" id="GO:0046856">
    <property type="term" value="P:phosphatidylinositol dephosphorylation"/>
    <property type="evidence" value="ECO:0007669"/>
    <property type="project" value="InterPro"/>
</dbReference>
<dbReference type="InterPro" id="IPR036691">
    <property type="entry name" value="Endo/exonu/phosph_ase_sf"/>
</dbReference>
<dbReference type="RefSeq" id="XP_070058676.1">
    <property type="nucleotide sequence ID" value="XM_070202575.1"/>
</dbReference>
<dbReference type="Pfam" id="PF02383">
    <property type="entry name" value="Syja_N"/>
    <property type="match status" value="1"/>
</dbReference>
<feature type="compositionally biased region" description="Pro residues" evidence="5">
    <location>
        <begin position="1160"/>
        <end position="1170"/>
    </location>
</feature>
<feature type="compositionally biased region" description="Low complexity" evidence="5">
    <location>
        <begin position="1230"/>
        <end position="1242"/>
    </location>
</feature>
<evidence type="ECO:0000256" key="1">
    <source>
        <dbReference type="ARBA" id="ARBA00008943"/>
    </source>
</evidence>
<dbReference type="Pfam" id="PF22669">
    <property type="entry name" value="Exo_endo_phos2"/>
    <property type="match status" value="1"/>
</dbReference>
<feature type="region of interest" description="Disordered" evidence="5">
    <location>
        <begin position="1153"/>
        <end position="1351"/>
    </location>
</feature>
<protein>
    <recommendedName>
        <fullName evidence="3">phosphoinositide 5-phosphatase</fullName>
        <ecNumber evidence="3">3.1.3.36</ecNumber>
    </recommendedName>
</protein>
<reference evidence="7" key="2">
    <citation type="submission" date="2024-02" db="EMBL/GenBank/DDBJ databases">
        <title>Comparative genomics of Cryptococcus and Kwoniella reveals pathogenesis evolution and contrasting modes of karyotype evolution via chromosome fusion or intercentromeric recombination.</title>
        <authorList>
            <person name="Coelho M.A."/>
            <person name="David-Palma M."/>
            <person name="Shea T."/>
            <person name="Bowers K."/>
            <person name="McGinley-Smith S."/>
            <person name="Mohammad A.W."/>
            <person name="Gnirke A."/>
            <person name="Yurkov A.M."/>
            <person name="Nowrousian M."/>
            <person name="Sun S."/>
            <person name="Cuomo C.A."/>
            <person name="Heitman J."/>
        </authorList>
    </citation>
    <scope>NUCLEOTIDE SEQUENCE</scope>
    <source>
        <strain evidence="7">CBS 10737</strain>
    </source>
</reference>
<gene>
    <name evidence="7" type="ORF">I206_102527</name>
</gene>
<dbReference type="EC" id="3.1.3.36" evidence="3"/>
<dbReference type="SUPFAM" id="SSF56219">
    <property type="entry name" value="DNase I-like"/>
    <property type="match status" value="1"/>
</dbReference>
<evidence type="ECO:0000256" key="4">
    <source>
        <dbReference type="ARBA" id="ARBA00022801"/>
    </source>
</evidence>